<evidence type="ECO:0000256" key="8">
    <source>
        <dbReference type="ARBA" id="ARBA00023288"/>
    </source>
</evidence>
<comment type="subcellular location">
    <subcellularLocation>
        <location evidence="2">Cell membrane</location>
        <topology evidence="2">Lipid-anchor</topology>
        <topology evidence="2">GPI-anchor</topology>
    </subcellularLocation>
</comment>
<dbReference type="EMBL" id="X79400">
    <property type="protein sequence ID" value="CAA55937.1"/>
    <property type="molecule type" value="mRNA"/>
</dbReference>
<evidence type="ECO:0000256" key="1">
    <source>
        <dbReference type="ARBA" id="ARBA00002523"/>
    </source>
</evidence>
<evidence type="ECO:0000256" key="6">
    <source>
        <dbReference type="ARBA" id="ARBA00023136"/>
    </source>
</evidence>
<proteinExistence type="evidence at transcript level"/>
<evidence type="ECO:0000256" key="10">
    <source>
        <dbReference type="SAM" id="SignalP"/>
    </source>
</evidence>
<keyword evidence="8" id="KW-0449">Lipoprotein</keyword>
<evidence type="ECO:0000256" key="5">
    <source>
        <dbReference type="ARBA" id="ARBA00022729"/>
    </source>
</evidence>
<dbReference type="Pfam" id="PF13206">
    <property type="entry name" value="VSG_B"/>
    <property type="match status" value="1"/>
</dbReference>
<evidence type="ECO:0000256" key="3">
    <source>
        <dbReference type="ARBA" id="ARBA00022475"/>
    </source>
</evidence>
<dbReference type="AlphaFoldDB" id="Q26978"/>
<feature type="signal peptide" evidence="10">
    <location>
        <begin position="1"/>
        <end position="21"/>
    </location>
</feature>
<evidence type="ECO:0000256" key="2">
    <source>
        <dbReference type="ARBA" id="ARBA00004609"/>
    </source>
</evidence>
<dbReference type="GO" id="GO:0098552">
    <property type="term" value="C:side of membrane"/>
    <property type="evidence" value="ECO:0007669"/>
    <property type="project" value="UniProtKB-KW"/>
</dbReference>
<organism evidence="12">
    <name type="scientific">Trypanosoma congolense</name>
    <dbReference type="NCBI Taxonomy" id="5692"/>
    <lineage>
        <taxon>Eukaryota</taxon>
        <taxon>Discoba</taxon>
        <taxon>Euglenozoa</taxon>
        <taxon>Kinetoplastea</taxon>
        <taxon>Metakinetoplastina</taxon>
        <taxon>Trypanosomatida</taxon>
        <taxon>Trypanosomatidae</taxon>
        <taxon>Trypanosoma</taxon>
        <taxon>Nannomonas</taxon>
    </lineage>
</organism>
<keyword evidence="5 10" id="KW-0732">Signal</keyword>
<feature type="compositionally biased region" description="Gly residues" evidence="9">
    <location>
        <begin position="198"/>
        <end position="209"/>
    </location>
</feature>
<keyword evidence="7" id="KW-0325">Glycoprotein</keyword>
<evidence type="ECO:0000259" key="11">
    <source>
        <dbReference type="Pfam" id="PF13206"/>
    </source>
</evidence>
<feature type="chain" id="PRO_5004203234" evidence="10">
    <location>
        <begin position="22"/>
        <end position="449"/>
    </location>
</feature>
<name>Q26978_TRYCO</name>
<sequence length="449" mass="47301">MKGPMLITLALILGQTAGVLGADKNQADYAALCNVYQGANAVYGYNEKQNTENTTGELFEEIFWLADWATSHQRENVSHVSISTISQHSQSSKDILRKTGSISEALQRRGWDKAILNGNLMASPLTAKHFQMILEEARACYGRSVVDLGVETAGFLAAKQAAAKAIFGKGKTKPVRGPEPDEETFYGVGGSSWTDNSGAGGSKTGSGRGCGDDGQEDAGISIISDLTCICLGRHSSTNTNAQKACSEGIDGGSGNFQTNANVLKGESGWGLIKTDCGKRGRALQQFPTSADLEARVEAYLGRIGAAGQNFKVGNAASGNCDGGNSEGQICITYKKSMGTRNEHGFEGISWVANLRTAALELQKAEAAAQRRQIEITKLRDVNTTAWSIFVASLSSQPSNGQTGHQQGQNKHLGDSSAKVSAPVGPDPAITGATEPFQTASLILLLTGVF</sequence>
<keyword evidence="6" id="KW-0472">Membrane</keyword>
<keyword evidence="4" id="KW-0336">GPI-anchor</keyword>
<dbReference type="GO" id="GO:0005886">
    <property type="term" value="C:plasma membrane"/>
    <property type="evidence" value="ECO:0007669"/>
    <property type="project" value="UniProtKB-SubCell"/>
</dbReference>
<feature type="region of interest" description="Disordered" evidence="9">
    <location>
        <begin position="186"/>
        <end position="211"/>
    </location>
</feature>
<feature type="region of interest" description="Disordered" evidence="9">
    <location>
        <begin position="396"/>
        <end position="431"/>
    </location>
</feature>
<comment type="function">
    <text evidence="1">VSG forms a coat on the surface of the parasite. The trypanosome evades the immune response of the host by expressing a series of antigenically distinct VSGs from an estimated 1000 VSG genes.</text>
</comment>
<feature type="compositionally biased region" description="Polar residues" evidence="9">
    <location>
        <begin position="396"/>
        <end position="409"/>
    </location>
</feature>
<dbReference type="InterPro" id="IPR025932">
    <property type="entry name" value="Trypano_VSG_B_N_dom"/>
</dbReference>
<dbReference type="VEuPathDB" id="TriTrypDB:TcIL3000.A.H_000174800"/>
<accession>Q26978</accession>
<evidence type="ECO:0000256" key="9">
    <source>
        <dbReference type="SAM" id="MobiDB-lite"/>
    </source>
</evidence>
<evidence type="ECO:0000256" key="7">
    <source>
        <dbReference type="ARBA" id="ARBA00023180"/>
    </source>
</evidence>
<feature type="domain" description="Trypanosome variant surface glycoprotein B-type N-terminal" evidence="11">
    <location>
        <begin position="8"/>
        <end position="372"/>
    </location>
</feature>
<protein>
    <submittedName>
        <fullName evidence="12">Variable surface glycoprotein</fullName>
    </submittedName>
</protein>
<evidence type="ECO:0000313" key="12">
    <source>
        <dbReference type="EMBL" id="CAA55937.1"/>
    </source>
</evidence>
<reference evidence="12" key="1">
    <citation type="journal article" date="1994" name="Eur. J. Biochem.">
        <title>Sequence determination of three variable surface glycoproteins from Trypanosoma congolense. Conserved sequence and structural motifs.</title>
        <authorList>
            <person name="Rausch S."/>
            <person name="Shayan P."/>
            <person name="Salnikoff J."/>
            <person name="Reinwald E."/>
        </authorList>
    </citation>
    <scope>NUCLEOTIDE SEQUENCE</scope>
</reference>
<keyword evidence="3" id="KW-1003">Cell membrane</keyword>
<dbReference type="PIR" id="S48173">
    <property type="entry name" value="S48173"/>
</dbReference>
<evidence type="ECO:0000256" key="4">
    <source>
        <dbReference type="ARBA" id="ARBA00022622"/>
    </source>
</evidence>